<accession>F9CYA6</accession>
<evidence type="ECO:0000313" key="4">
    <source>
        <dbReference type="Proteomes" id="UP000004440"/>
    </source>
</evidence>
<evidence type="ECO:0000259" key="2">
    <source>
        <dbReference type="PROSITE" id="PS50975"/>
    </source>
</evidence>
<proteinExistence type="predicted"/>
<dbReference type="Gene3D" id="3.30.470.20">
    <property type="entry name" value="ATP-grasp fold, B domain"/>
    <property type="match status" value="1"/>
</dbReference>
<dbReference type="GO" id="GO:0005737">
    <property type="term" value="C:cytoplasm"/>
    <property type="evidence" value="ECO:0007669"/>
    <property type="project" value="TreeGrafter"/>
</dbReference>
<feature type="domain" description="ATP-grasp" evidence="2">
    <location>
        <begin position="123"/>
        <end position="320"/>
    </location>
</feature>
<dbReference type="GO" id="GO:0046872">
    <property type="term" value="F:metal ion binding"/>
    <property type="evidence" value="ECO:0007669"/>
    <property type="project" value="InterPro"/>
</dbReference>
<dbReference type="InterPro" id="IPR048764">
    <property type="entry name" value="PylC_N"/>
</dbReference>
<dbReference type="InterPro" id="IPR003806">
    <property type="entry name" value="ATP-grasp_PylC-type"/>
</dbReference>
<organism evidence="3 4">
    <name type="scientific">Nitrosarchaeum koreense MY1</name>
    <dbReference type="NCBI Taxonomy" id="1001994"/>
    <lineage>
        <taxon>Archaea</taxon>
        <taxon>Nitrososphaerota</taxon>
        <taxon>Nitrososphaeria</taxon>
        <taxon>Nitrosopumilales</taxon>
        <taxon>Nitrosopumilaceae</taxon>
        <taxon>Nitrosarchaeum</taxon>
    </lineage>
</organism>
<dbReference type="OrthoDB" id="11959at2157"/>
<evidence type="ECO:0000313" key="3">
    <source>
        <dbReference type="EMBL" id="EGP92884.1"/>
    </source>
</evidence>
<dbReference type="InterPro" id="IPR013815">
    <property type="entry name" value="ATP_grasp_subdomain_1"/>
</dbReference>
<dbReference type="InterPro" id="IPR011761">
    <property type="entry name" value="ATP-grasp"/>
</dbReference>
<dbReference type="PROSITE" id="PS50975">
    <property type="entry name" value="ATP_GRASP"/>
    <property type="match status" value="1"/>
</dbReference>
<keyword evidence="1" id="KW-0067">ATP-binding</keyword>
<evidence type="ECO:0000256" key="1">
    <source>
        <dbReference type="PROSITE-ProRule" id="PRU00409"/>
    </source>
</evidence>
<dbReference type="GO" id="GO:0005524">
    <property type="term" value="F:ATP binding"/>
    <property type="evidence" value="ECO:0007669"/>
    <property type="project" value="UniProtKB-UniRule"/>
</dbReference>
<dbReference type="RefSeq" id="WP_007549475.1">
    <property type="nucleotide sequence ID" value="NZ_AFPU01000001.1"/>
</dbReference>
<protein>
    <submittedName>
        <fullName evidence="3">Carbamoyl phosphate synthase-like protein</fullName>
    </submittedName>
</protein>
<gene>
    <name evidence="3" type="ORF">MY1_0097</name>
</gene>
<dbReference type="Pfam" id="PF21360">
    <property type="entry name" value="PylC-like_N"/>
    <property type="match status" value="1"/>
</dbReference>
<dbReference type="STRING" id="1001994.MY1_0097"/>
<keyword evidence="4" id="KW-1185">Reference proteome</keyword>
<dbReference type="SUPFAM" id="SSF56059">
    <property type="entry name" value="Glutathione synthetase ATP-binding domain-like"/>
    <property type="match status" value="1"/>
</dbReference>
<dbReference type="AlphaFoldDB" id="F9CYA6"/>
<dbReference type="Gene3D" id="3.40.50.20">
    <property type="match status" value="1"/>
</dbReference>
<keyword evidence="1" id="KW-0547">Nucleotide-binding</keyword>
<sequence>MNNSDVCVLVTGVGGGSLGREIIKAFKIAPHNYKIVATDASAKSVGLFETSHRYIVPEANSEKYLTSIQNICSKEKVQVIVPGSEPETEIISKNKKLFSEKNITVLTNPWETIQTCKDKLNLTNFLTSKGIPCPKSILFENDSTIKQIEQYPVVIKPRSGAGSRNVFLAHDENEAKFFGNYLLKHGSEAIIQEYVGDYEAEYTIGILYADNGKLMTSIAMKRLLEGGLSTRQITKGQNNDKKYVISSGISQGEFNEFTEVRKAGESIAKVLATDGPINIQCRKTKDGILPFEINPRFSGTTGSRSLVGCNEPDILCRYRLFGEIPQQLNYEVGFVLRDLQEKFITQDDIEKIPKI</sequence>
<comment type="caution">
    <text evidence="3">The sequence shown here is derived from an EMBL/GenBank/DDBJ whole genome shotgun (WGS) entry which is preliminary data.</text>
</comment>
<dbReference type="GO" id="GO:0009432">
    <property type="term" value="P:SOS response"/>
    <property type="evidence" value="ECO:0007669"/>
    <property type="project" value="TreeGrafter"/>
</dbReference>
<dbReference type="NCBIfam" id="NF009402">
    <property type="entry name" value="PRK12767.1-1"/>
    <property type="match status" value="1"/>
</dbReference>
<dbReference type="GO" id="GO:0018169">
    <property type="term" value="F:ribosomal S6-glutamic acid ligase activity"/>
    <property type="evidence" value="ECO:0007669"/>
    <property type="project" value="TreeGrafter"/>
</dbReference>
<dbReference type="PANTHER" id="PTHR21621:SF0">
    <property type="entry name" value="BETA-CITRYLGLUTAMATE SYNTHASE B-RELATED"/>
    <property type="match status" value="1"/>
</dbReference>
<reference evidence="3 4" key="1">
    <citation type="journal article" date="2011" name="J. Bacteriol.">
        <title>Genome Sequence of an Ammonia-Oxidizing Soil Archaeon, "Candidatus Nitrosoarchaeum koreensis" MY1.</title>
        <authorList>
            <person name="Kim B.K."/>
            <person name="Jung M.Y."/>
            <person name="Yu D.S."/>
            <person name="Park S.J."/>
            <person name="Oh T.K."/>
            <person name="Rhee S.K."/>
            <person name="Kim J.F."/>
        </authorList>
    </citation>
    <scope>NUCLEOTIDE SEQUENCE [LARGE SCALE GENOMIC DNA]</scope>
    <source>
        <strain evidence="3 4">MY1</strain>
    </source>
</reference>
<dbReference type="PANTHER" id="PTHR21621">
    <property type="entry name" value="RIBOSOMAL PROTEIN S6 MODIFICATION PROTEIN"/>
    <property type="match status" value="1"/>
</dbReference>
<dbReference type="Proteomes" id="UP000004440">
    <property type="component" value="Unassembled WGS sequence"/>
</dbReference>
<dbReference type="EMBL" id="AFPU01000001">
    <property type="protein sequence ID" value="EGP92884.1"/>
    <property type="molecule type" value="Genomic_DNA"/>
</dbReference>
<name>F9CYA6_9ARCH</name>
<dbReference type="Gene3D" id="3.30.1490.20">
    <property type="entry name" value="ATP-grasp fold, A domain"/>
    <property type="match status" value="1"/>
</dbReference>
<dbReference type="Pfam" id="PF02655">
    <property type="entry name" value="ATP-grasp_3"/>
    <property type="match status" value="1"/>
</dbReference>